<organism evidence="2">
    <name type="scientific">Oikopleura dioica</name>
    <name type="common">Tunicate</name>
    <dbReference type="NCBI Taxonomy" id="34765"/>
    <lineage>
        <taxon>Eukaryota</taxon>
        <taxon>Metazoa</taxon>
        <taxon>Chordata</taxon>
        <taxon>Tunicata</taxon>
        <taxon>Appendicularia</taxon>
        <taxon>Copelata</taxon>
        <taxon>Oikopleuridae</taxon>
        <taxon>Oikopleura</taxon>
    </lineage>
</organism>
<dbReference type="InParanoid" id="E4WXR9"/>
<gene>
    <name evidence="2" type="ORF">GSOID_T00011711001</name>
    <name evidence="3" type="ORF">GSOID_T00029845001</name>
</gene>
<dbReference type="EMBL" id="FN653018">
    <property type="protein sequence ID" value="CBY22163.1"/>
    <property type="molecule type" value="Genomic_DNA"/>
</dbReference>
<name>E4WXR9_OIKDI</name>
<protein>
    <submittedName>
        <fullName evidence="2">Uncharacterized protein</fullName>
    </submittedName>
</protein>
<feature type="compositionally biased region" description="Polar residues" evidence="1">
    <location>
        <begin position="154"/>
        <end position="167"/>
    </location>
</feature>
<evidence type="ECO:0000313" key="4">
    <source>
        <dbReference type="Proteomes" id="UP000001307"/>
    </source>
</evidence>
<evidence type="ECO:0000256" key="1">
    <source>
        <dbReference type="SAM" id="MobiDB-lite"/>
    </source>
</evidence>
<dbReference type="Proteomes" id="UP000011014">
    <property type="component" value="Unassembled WGS sequence"/>
</dbReference>
<dbReference type="Proteomes" id="UP000001307">
    <property type="component" value="Unassembled WGS sequence"/>
</dbReference>
<reference evidence="2" key="1">
    <citation type="journal article" date="2010" name="Science">
        <title>Plasticity of animal genome architecture unmasked by rapid evolution of a pelagic tunicate.</title>
        <authorList>
            <person name="Denoeud F."/>
            <person name="Henriet S."/>
            <person name="Mungpakdee S."/>
            <person name="Aury J.M."/>
            <person name="Da Silva C."/>
            <person name="Brinkmann H."/>
            <person name="Mikhaleva J."/>
            <person name="Olsen L.C."/>
            <person name="Jubin C."/>
            <person name="Canestro C."/>
            <person name="Bouquet J.M."/>
            <person name="Danks G."/>
            <person name="Poulain J."/>
            <person name="Campsteijn C."/>
            <person name="Adamski M."/>
            <person name="Cross I."/>
            <person name="Yadetie F."/>
            <person name="Muffato M."/>
            <person name="Louis A."/>
            <person name="Butcher S."/>
            <person name="Tsagkogeorga G."/>
            <person name="Konrad A."/>
            <person name="Singh S."/>
            <person name="Jensen M.F."/>
            <person name="Cong E.H."/>
            <person name="Eikeseth-Otteraa H."/>
            <person name="Noel B."/>
            <person name="Anthouard V."/>
            <person name="Porcel B.M."/>
            <person name="Kachouri-Lafond R."/>
            <person name="Nishino A."/>
            <person name="Ugolini M."/>
            <person name="Chourrout P."/>
            <person name="Nishida H."/>
            <person name="Aasland R."/>
            <person name="Huzurbazar S."/>
            <person name="Westhof E."/>
            <person name="Delsuc F."/>
            <person name="Lehrach H."/>
            <person name="Reinhardt R."/>
            <person name="Weissenbach J."/>
            <person name="Roy S.W."/>
            <person name="Artiguenave F."/>
            <person name="Postlethwait J.H."/>
            <person name="Manak J.R."/>
            <person name="Thompson E.M."/>
            <person name="Jaillon O."/>
            <person name="Du Pasquier L."/>
            <person name="Boudinot P."/>
            <person name="Liberles D.A."/>
            <person name="Volff J.N."/>
            <person name="Philippe H."/>
            <person name="Lenhard B."/>
            <person name="Roest Crollius H."/>
            <person name="Wincker P."/>
            <person name="Chourrout D."/>
        </authorList>
    </citation>
    <scope>NUCLEOTIDE SEQUENCE [LARGE SCALE GENOMIC DNA]</scope>
</reference>
<accession>E4WXR9</accession>
<proteinExistence type="predicted"/>
<dbReference type="EMBL" id="FN654842">
    <property type="protein sequence ID" value="CBY36809.1"/>
    <property type="molecule type" value="Genomic_DNA"/>
</dbReference>
<dbReference type="AlphaFoldDB" id="E4WXR9"/>
<dbReference type="OrthoDB" id="10336328at2759"/>
<feature type="region of interest" description="Disordered" evidence="1">
    <location>
        <begin position="143"/>
        <end position="171"/>
    </location>
</feature>
<sequence>MDFESIGDWDFMKGSDVRPIRSCSSPDSSLQEYSNTYFSDDENFAGSPTEKIADLIVNEFDYYTHCVRPEPIIETVYQQPAQVFQISFEEESQPQTFIINQSSIVPIYAEPIQMITTVQNAFAQENFIVNSTTKKLKSQLIAKMGEKEQKKSRTVSVSKESKPQQNKEPGVRAVKIQLKIE</sequence>
<keyword evidence="4" id="KW-1185">Reference proteome</keyword>
<evidence type="ECO:0000313" key="3">
    <source>
        <dbReference type="EMBL" id="CBY36809.1"/>
    </source>
</evidence>
<evidence type="ECO:0000313" key="2">
    <source>
        <dbReference type="EMBL" id="CBY22163.1"/>
    </source>
</evidence>